<keyword evidence="2" id="KW-1185">Reference proteome</keyword>
<dbReference type="EMBL" id="BAAAMY010000006">
    <property type="protein sequence ID" value="GAA1924837.1"/>
    <property type="molecule type" value="Genomic_DNA"/>
</dbReference>
<proteinExistence type="predicted"/>
<name>A0ABP5B0H3_9ACTN</name>
<sequence>MSETGFIALTETGFIAVRRAYVVSTRPTPSDVSETGFIALTETGFIAVRRATVAADPEAPSTSVVRSLVVARRANVAPRSLSADTVADVIAELSA</sequence>
<organism evidence="1 2">
    <name type="scientific">Nocardioides lentus</name>
    <dbReference type="NCBI Taxonomy" id="338077"/>
    <lineage>
        <taxon>Bacteria</taxon>
        <taxon>Bacillati</taxon>
        <taxon>Actinomycetota</taxon>
        <taxon>Actinomycetes</taxon>
        <taxon>Propionibacteriales</taxon>
        <taxon>Nocardioidaceae</taxon>
        <taxon>Nocardioides</taxon>
    </lineage>
</organism>
<evidence type="ECO:0000313" key="2">
    <source>
        <dbReference type="Proteomes" id="UP001501612"/>
    </source>
</evidence>
<comment type="caution">
    <text evidence="1">The sequence shown here is derived from an EMBL/GenBank/DDBJ whole genome shotgun (WGS) entry which is preliminary data.</text>
</comment>
<dbReference type="Proteomes" id="UP001501612">
    <property type="component" value="Unassembled WGS sequence"/>
</dbReference>
<gene>
    <name evidence="1" type="ORF">GCM10009737_28190</name>
</gene>
<evidence type="ECO:0000313" key="1">
    <source>
        <dbReference type="EMBL" id="GAA1924837.1"/>
    </source>
</evidence>
<accession>A0ABP5B0H3</accession>
<protein>
    <submittedName>
        <fullName evidence="1">Uncharacterized protein</fullName>
    </submittedName>
</protein>
<reference evidence="2" key="1">
    <citation type="journal article" date="2019" name="Int. J. Syst. Evol. Microbiol.">
        <title>The Global Catalogue of Microorganisms (GCM) 10K type strain sequencing project: providing services to taxonomists for standard genome sequencing and annotation.</title>
        <authorList>
            <consortium name="The Broad Institute Genomics Platform"/>
            <consortium name="The Broad Institute Genome Sequencing Center for Infectious Disease"/>
            <person name="Wu L."/>
            <person name="Ma J."/>
        </authorList>
    </citation>
    <scope>NUCLEOTIDE SEQUENCE [LARGE SCALE GENOMIC DNA]</scope>
    <source>
        <strain evidence="2">JCM 14046</strain>
    </source>
</reference>